<proteinExistence type="inferred from homology"/>
<keyword evidence="4" id="KW-1133">Transmembrane helix</keyword>
<gene>
    <name evidence="9" type="primary">hflK</name>
    <name evidence="9" type="ORF">CSA56_05155</name>
</gene>
<evidence type="ECO:0000256" key="2">
    <source>
        <dbReference type="ARBA" id="ARBA00006971"/>
    </source>
</evidence>
<comment type="function">
    <text evidence="6">HflC and HflK could encode or regulate a protease.</text>
</comment>
<evidence type="ECO:0000256" key="6">
    <source>
        <dbReference type="RuleBase" id="RU364113"/>
    </source>
</evidence>
<protein>
    <recommendedName>
        <fullName evidence="6">Protein HflK</fullName>
    </recommendedName>
</protein>
<dbReference type="SUPFAM" id="SSF117892">
    <property type="entry name" value="Band 7/SPFH domain"/>
    <property type="match status" value="1"/>
</dbReference>
<evidence type="ECO:0000259" key="8">
    <source>
        <dbReference type="SMART" id="SM00244"/>
    </source>
</evidence>
<evidence type="ECO:0000313" key="10">
    <source>
        <dbReference type="Proteomes" id="UP000230821"/>
    </source>
</evidence>
<evidence type="ECO:0000313" key="9">
    <source>
        <dbReference type="EMBL" id="PIE35203.1"/>
    </source>
</evidence>
<name>A0A2G6KHR1_9BACT</name>
<evidence type="ECO:0000256" key="5">
    <source>
        <dbReference type="ARBA" id="ARBA00023136"/>
    </source>
</evidence>
<dbReference type="CDD" id="cd03404">
    <property type="entry name" value="SPFH_HflK"/>
    <property type="match status" value="1"/>
</dbReference>
<dbReference type="InterPro" id="IPR010201">
    <property type="entry name" value="HflK"/>
</dbReference>
<dbReference type="InterPro" id="IPR050710">
    <property type="entry name" value="Band7/mec-2_domain"/>
</dbReference>
<feature type="region of interest" description="Disordered" evidence="7">
    <location>
        <begin position="1"/>
        <end position="21"/>
    </location>
</feature>
<comment type="caution">
    <text evidence="9">The sequence shown here is derived from an EMBL/GenBank/DDBJ whole genome shotgun (WGS) entry which is preliminary data.</text>
</comment>
<dbReference type="PANTHER" id="PTHR43327:SF2">
    <property type="entry name" value="MODULATOR OF FTSH PROTEASE HFLK"/>
    <property type="match status" value="1"/>
</dbReference>
<evidence type="ECO:0000256" key="1">
    <source>
        <dbReference type="ARBA" id="ARBA00004370"/>
    </source>
</evidence>
<dbReference type="EMBL" id="PDSK01000054">
    <property type="protein sequence ID" value="PIE35203.1"/>
    <property type="molecule type" value="Genomic_DNA"/>
</dbReference>
<comment type="subcellular location">
    <subcellularLocation>
        <location evidence="1 6">Membrane</location>
    </subcellularLocation>
</comment>
<dbReference type="InterPro" id="IPR001107">
    <property type="entry name" value="Band_7"/>
</dbReference>
<keyword evidence="3" id="KW-0812">Transmembrane</keyword>
<feature type="region of interest" description="Disordered" evidence="7">
    <location>
        <begin position="37"/>
        <end position="56"/>
    </location>
</feature>
<dbReference type="SMART" id="SM00244">
    <property type="entry name" value="PHB"/>
    <property type="match status" value="1"/>
</dbReference>
<evidence type="ECO:0000256" key="4">
    <source>
        <dbReference type="ARBA" id="ARBA00022989"/>
    </source>
</evidence>
<keyword evidence="9" id="KW-0378">Hydrolase</keyword>
<comment type="subunit">
    <text evidence="6">HflC and HflK may interact to form a multimeric complex.</text>
</comment>
<feature type="domain" description="Band 7" evidence="8">
    <location>
        <begin position="79"/>
        <end position="262"/>
    </location>
</feature>
<evidence type="ECO:0000256" key="3">
    <source>
        <dbReference type="ARBA" id="ARBA00022692"/>
    </source>
</evidence>
<dbReference type="AlphaFoldDB" id="A0A2G6KHR1"/>
<dbReference type="Pfam" id="PF01145">
    <property type="entry name" value="Band_7"/>
    <property type="match status" value="1"/>
</dbReference>
<dbReference type="GO" id="GO:0016020">
    <property type="term" value="C:membrane"/>
    <property type="evidence" value="ECO:0007669"/>
    <property type="project" value="UniProtKB-SubCell"/>
</dbReference>
<dbReference type="GO" id="GO:0006508">
    <property type="term" value="P:proteolysis"/>
    <property type="evidence" value="ECO:0007669"/>
    <property type="project" value="UniProtKB-KW"/>
</dbReference>
<sequence>MSNQDQQPPWGKKNKPQTPEEVVAQLINKLQDFFADKEKKPSSGDSHEPPEKSSGSPLATIGKLLAIALVVVILQGVYSSFFKIAPNEVGVILRLGEYSRTTPPGLHFKLPYIDKLYKVDVENIRKEEFGFRSRFPGQKASFDRNGYNMESLMLTADKNVINVAWIVQYKVADPYAFLFKVANVRQAIRDISESVTRRIVGNMDFDYVLSNRDLLAASVKRELQDQLDGLFPKGMSGVSIGTVQFQDINPPDPVKPAFNEVNEADQDMKRLVNEAQETYNRLIPKAYGDAKKIIEEAYGYQSERINDAQGQTQRFKDILKEYKNAPEVTRQRMYLETMKHILPGVQSIYVIDDNQQNPIPLLNLGKGSVFGSQPK</sequence>
<comment type="similarity">
    <text evidence="2 6">Belongs to the band 7/mec-2 family. HflK subfamily.</text>
</comment>
<reference evidence="9 10" key="1">
    <citation type="submission" date="2017-10" db="EMBL/GenBank/DDBJ databases">
        <title>Novel microbial diversity and functional potential in the marine mammal oral microbiome.</title>
        <authorList>
            <person name="Dudek N.K."/>
            <person name="Sun C.L."/>
            <person name="Burstein D."/>
            <person name="Kantor R.S."/>
            <person name="Aliaga Goltsman D.S."/>
            <person name="Bik E.M."/>
            <person name="Thomas B.C."/>
            <person name="Banfield J.F."/>
            <person name="Relman D.A."/>
        </authorList>
    </citation>
    <scope>NUCLEOTIDE SEQUENCE [LARGE SCALE GENOMIC DNA]</scope>
    <source>
        <strain evidence="9">DOLJORAL78_47_16</strain>
    </source>
</reference>
<dbReference type="GO" id="GO:0008233">
    <property type="term" value="F:peptidase activity"/>
    <property type="evidence" value="ECO:0007669"/>
    <property type="project" value="UniProtKB-KW"/>
</dbReference>
<dbReference type="Proteomes" id="UP000230821">
    <property type="component" value="Unassembled WGS sequence"/>
</dbReference>
<dbReference type="Gene3D" id="3.30.479.30">
    <property type="entry name" value="Band 7 domain"/>
    <property type="match status" value="1"/>
</dbReference>
<dbReference type="InterPro" id="IPR036013">
    <property type="entry name" value="Band_7/SPFH_dom_sf"/>
</dbReference>
<keyword evidence="5" id="KW-0472">Membrane</keyword>
<evidence type="ECO:0000256" key="7">
    <source>
        <dbReference type="SAM" id="MobiDB-lite"/>
    </source>
</evidence>
<dbReference type="PANTHER" id="PTHR43327">
    <property type="entry name" value="STOMATIN-LIKE PROTEIN 2, MITOCHONDRIAL"/>
    <property type="match status" value="1"/>
</dbReference>
<accession>A0A2G6KHR1</accession>
<dbReference type="NCBIfam" id="TIGR01933">
    <property type="entry name" value="hflK"/>
    <property type="match status" value="1"/>
</dbReference>
<organism evidence="9 10">
    <name type="scientific">candidate division KSB3 bacterium</name>
    <dbReference type="NCBI Taxonomy" id="2044937"/>
    <lineage>
        <taxon>Bacteria</taxon>
        <taxon>candidate division KSB3</taxon>
    </lineage>
</organism>
<feature type="compositionally biased region" description="Basic and acidic residues" evidence="7">
    <location>
        <begin position="37"/>
        <end position="51"/>
    </location>
</feature>
<keyword evidence="9" id="KW-0645">Protease</keyword>